<dbReference type="KEGG" id="dde:Dde_3505"/>
<sequence>MQIARQLQEITLDLSGGSCVTIGNFDGVHNGHRKLIGRMMAKAAKASLPGVVVTFCPHPLRVLVGPHTPPFITDYEKKLDLLEALGVDLTLMLQFTRELAALEPEEFVRSILVDGLNVKELVVGYDYSFGKGRKGHFELLVELGEKYGFSCERLDPVIIDGAVVSSTRIRDMIKAGDVWGVRPLMDRFYVVRGTVVHGKKRGGRLLGFPTANLEVRDELVPGPGVYAVWVEVDGNLYKGVTNIGYNPTFGNETLSVETYIMDFDRDIYGWELRLNFVHRLRDERKFSGLDDLMTQIRSDVELGRQILDSQEAGL</sequence>
<comment type="catalytic activity">
    <reaction evidence="13 15">
        <text>riboflavin + ATP = FMN + ADP + H(+)</text>
        <dbReference type="Rhea" id="RHEA:14357"/>
        <dbReference type="ChEBI" id="CHEBI:15378"/>
        <dbReference type="ChEBI" id="CHEBI:30616"/>
        <dbReference type="ChEBI" id="CHEBI:57986"/>
        <dbReference type="ChEBI" id="CHEBI:58210"/>
        <dbReference type="ChEBI" id="CHEBI:456216"/>
        <dbReference type="EC" id="2.7.1.26"/>
    </reaction>
</comment>
<comment type="catalytic activity">
    <reaction evidence="14 15">
        <text>FMN + ATP + H(+) = FAD + diphosphate</text>
        <dbReference type="Rhea" id="RHEA:17237"/>
        <dbReference type="ChEBI" id="CHEBI:15378"/>
        <dbReference type="ChEBI" id="CHEBI:30616"/>
        <dbReference type="ChEBI" id="CHEBI:33019"/>
        <dbReference type="ChEBI" id="CHEBI:57692"/>
        <dbReference type="ChEBI" id="CHEBI:58210"/>
        <dbReference type="EC" id="2.7.7.2"/>
    </reaction>
</comment>
<dbReference type="NCBIfam" id="TIGR00083">
    <property type="entry name" value="ribF"/>
    <property type="match status" value="1"/>
</dbReference>
<evidence type="ECO:0000256" key="12">
    <source>
        <dbReference type="ARBA" id="ARBA00023268"/>
    </source>
</evidence>
<evidence type="ECO:0000313" key="17">
    <source>
        <dbReference type="EMBL" id="ABB40298.1"/>
    </source>
</evidence>
<dbReference type="UniPathway" id="UPA00276">
    <property type="reaction ID" value="UER00406"/>
</dbReference>
<dbReference type="GO" id="GO:0009398">
    <property type="term" value="P:FMN biosynthetic process"/>
    <property type="evidence" value="ECO:0007669"/>
    <property type="project" value="UniProtKB-UniRule"/>
</dbReference>
<evidence type="ECO:0000256" key="8">
    <source>
        <dbReference type="ARBA" id="ARBA00022741"/>
    </source>
</evidence>
<comment type="function">
    <text evidence="1">Catalyzes the phosphorylation of riboflavin to FMN followed by the adenylation of FMN to FAD.</text>
</comment>
<evidence type="ECO:0000256" key="4">
    <source>
        <dbReference type="ARBA" id="ARBA00022630"/>
    </source>
</evidence>
<dbReference type="RefSeq" id="WP_011369198.1">
    <property type="nucleotide sequence ID" value="NC_007519.1"/>
</dbReference>
<dbReference type="EC" id="2.7.7.2" evidence="15"/>
<dbReference type="STRING" id="207559.Dde_3505"/>
<gene>
    <name evidence="17" type="ordered locus">Dde_3505</name>
</gene>
<dbReference type="PIRSF" id="PIRSF004491">
    <property type="entry name" value="FAD_Synth"/>
    <property type="match status" value="1"/>
</dbReference>
<dbReference type="AlphaFoldDB" id="Q30VJ8"/>
<keyword evidence="10 15" id="KW-0274">FAD</keyword>
<keyword evidence="11 15" id="KW-0067">ATP-binding</keyword>
<evidence type="ECO:0000256" key="6">
    <source>
        <dbReference type="ARBA" id="ARBA00022679"/>
    </source>
</evidence>
<protein>
    <recommendedName>
        <fullName evidence="15">Riboflavin biosynthesis protein</fullName>
    </recommendedName>
    <domain>
        <recommendedName>
            <fullName evidence="15">Riboflavin kinase</fullName>
            <ecNumber evidence="15">2.7.1.26</ecNumber>
        </recommendedName>
        <alternativeName>
            <fullName evidence="15">Flavokinase</fullName>
        </alternativeName>
    </domain>
    <domain>
        <recommendedName>
            <fullName evidence="15">FMN adenylyltransferase</fullName>
            <ecNumber evidence="15">2.7.7.2</ecNumber>
        </recommendedName>
        <alternativeName>
            <fullName evidence="15">FAD pyrophosphorylase</fullName>
        </alternativeName>
        <alternativeName>
            <fullName evidence="15">FAD synthase</fullName>
        </alternativeName>
    </domain>
</protein>
<evidence type="ECO:0000256" key="3">
    <source>
        <dbReference type="ARBA" id="ARBA00005201"/>
    </source>
</evidence>
<dbReference type="Proteomes" id="UP000002710">
    <property type="component" value="Chromosome"/>
</dbReference>
<evidence type="ECO:0000256" key="9">
    <source>
        <dbReference type="ARBA" id="ARBA00022777"/>
    </source>
</evidence>
<dbReference type="InterPro" id="IPR002606">
    <property type="entry name" value="Riboflavin_kinase_bac"/>
</dbReference>
<feature type="domain" description="Riboflavin kinase" evidence="16">
    <location>
        <begin position="184"/>
        <end position="308"/>
    </location>
</feature>
<dbReference type="GO" id="GO:0008531">
    <property type="term" value="F:riboflavin kinase activity"/>
    <property type="evidence" value="ECO:0007669"/>
    <property type="project" value="UniProtKB-UniRule"/>
</dbReference>
<keyword evidence="6 15" id="KW-0808">Transferase</keyword>
<dbReference type="CDD" id="cd02064">
    <property type="entry name" value="FAD_synthetase_N"/>
    <property type="match status" value="1"/>
</dbReference>
<dbReference type="GO" id="GO:0009231">
    <property type="term" value="P:riboflavin biosynthetic process"/>
    <property type="evidence" value="ECO:0007669"/>
    <property type="project" value="InterPro"/>
</dbReference>
<dbReference type="PANTHER" id="PTHR22749">
    <property type="entry name" value="RIBOFLAVIN KINASE/FMN ADENYLYLTRANSFERASE"/>
    <property type="match status" value="1"/>
</dbReference>
<organism evidence="17 18">
    <name type="scientific">Oleidesulfovibrio alaskensis (strain ATCC BAA-1058 / DSM 17464 / G20)</name>
    <name type="common">Desulfovibrio alaskensis</name>
    <dbReference type="NCBI Taxonomy" id="207559"/>
    <lineage>
        <taxon>Bacteria</taxon>
        <taxon>Pseudomonadati</taxon>
        <taxon>Thermodesulfobacteriota</taxon>
        <taxon>Desulfovibrionia</taxon>
        <taxon>Desulfovibrionales</taxon>
        <taxon>Desulfovibrionaceae</taxon>
        <taxon>Oleidesulfovibrio</taxon>
    </lineage>
</organism>
<dbReference type="Gene3D" id="2.40.30.30">
    <property type="entry name" value="Riboflavin kinase-like"/>
    <property type="match status" value="1"/>
</dbReference>
<dbReference type="InterPro" id="IPR015865">
    <property type="entry name" value="Riboflavin_kinase_bac/euk"/>
</dbReference>
<keyword evidence="7 15" id="KW-0548">Nucleotidyltransferase</keyword>
<evidence type="ECO:0000256" key="15">
    <source>
        <dbReference type="PIRNR" id="PIRNR004491"/>
    </source>
</evidence>
<dbReference type="InterPro" id="IPR023465">
    <property type="entry name" value="Riboflavin_kinase_dom_sf"/>
</dbReference>
<accession>Q30VJ8</accession>
<dbReference type="EMBL" id="CP000112">
    <property type="protein sequence ID" value="ABB40298.1"/>
    <property type="molecule type" value="Genomic_DNA"/>
</dbReference>
<evidence type="ECO:0000313" key="18">
    <source>
        <dbReference type="Proteomes" id="UP000002710"/>
    </source>
</evidence>
<dbReference type="HOGENOM" id="CLU_048437_0_0_7"/>
<dbReference type="UniPathway" id="UPA00277">
    <property type="reaction ID" value="UER00407"/>
</dbReference>
<dbReference type="FunFam" id="2.40.30.30:FF:000003">
    <property type="entry name" value="Riboflavin biosynthesis protein"/>
    <property type="match status" value="1"/>
</dbReference>
<dbReference type="GO" id="GO:0006747">
    <property type="term" value="P:FAD biosynthetic process"/>
    <property type="evidence" value="ECO:0007669"/>
    <property type="project" value="UniProtKB-UniRule"/>
</dbReference>
<dbReference type="FunFam" id="3.40.50.620:FF:000021">
    <property type="entry name" value="Riboflavin biosynthesis protein"/>
    <property type="match status" value="1"/>
</dbReference>
<comment type="similarity">
    <text evidence="15">Belongs to the ribF family.</text>
</comment>
<evidence type="ECO:0000256" key="7">
    <source>
        <dbReference type="ARBA" id="ARBA00022695"/>
    </source>
</evidence>
<proteinExistence type="inferred from homology"/>
<keyword evidence="9 15" id="KW-0418">Kinase</keyword>
<keyword evidence="12" id="KW-0511">Multifunctional enzyme</keyword>
<evidence type="ECO:0000256" key="13">
    <source>
        <dbReference type="ARBA" id="ARBA00047880"/>
    </source>
</evidence>
<evidence type="ECO:0000256" key="5">
    <source>
        <dbReference type="ARBA" id="ARBA00022643"/>
    </source>
</evidence>
<keyword evidence="4 15" id="KW-0285">Flavoprotein</keyword>
<comment type="pathway">
    <text evidence="2 15">Cofactor biosynthesis; FAD biosynthesis; FAD from FMN: step 1/1.</text>
</comment>
<dbReference type="Gene3D" id="3.40.50.620">
    <property type="entry name" value="HUPs"/>
    <property type="match status" value="1"/>
</dbReference>
<dbReference type="SUPFAM" id="SSF82114">
    <property type="entry name" value="Riboflavin kinase-like"/>
    <property type="match status" value="1"/>
</dbReference>
<evidence type="ECO:0000256" key="1">
    <source>
        <dbReference type="ARBA" id="ARBA00002121"/>
    </source>
</evidence>
<evidence type="ECO:0000256" key="10">
    <source>
        <dbReference type="ARBA" id="ARBA00022827"/>
    </source>
</evidence>
<dbReference type="PANTHER" id="PTHR22749:SF6">
    <property type="entry name" value="RIBOFLAVIN KINASE"/>
    <property type="match status" value="1"/>
</dbReference>
<dbReference type="Pfam" id="PF01687">
    <property type="entry name" value="Flavokinase"/>
    <property type="match status" value="1"/>
</dbReference>
<dbReference type="SMART" id="SM00904">
    <property type="entry name" value="Flavokinase"/>
    <property type="match status" value="1"/>
</dbReference>
<comment type="pathway">
    <text evidence="3 15">Cofactor biosynthesis; FMN biosynthesis; FMN from riboflavin (ATP route): step 1/1.</text>
</comment>
<dbReference type="InterPro" id="IPR023468">
    <property type="entry name" value="Riboflavin_kinase"/>
</dbReference>
<dbReference type="NCBIfam" id="NF004162">
    <property type="entry name" value="PRK05627.1-5"/>
    <property type="match status" value="1"/>
</dbReference>
<evidence type="ECO:0000259" key="16">
    <source>
        <dbReference type="SMART" id="SM00904"/>
    </source>
</evidence>
<keyword evidence="5 15" id="KW-0288">FMN</keyword>
<dbReference type="eggNOG" id="COG0196">
    <property type="taxonomic scope" value="Bacteria"/>
</dbReference>
<dbReference type="InterPro" id="IPR015864">
    <property type="entry name" value="FAD_synthase"/>
</dbReference>
<keyword evidence="18" id="KW-1185">Reference proteome</keyword>
<evidence type="ECO:0000256" key="11">
    <source>
        <dbReference type="ARBA" id="ARBA00022840"/>
    </source>
</evidence>
<dbReference type="SUPFAM" id="SSF52374">
    <property type="entry name" value="Nucleotidylyl transferase"/>
    <property type="match status" value="1"/>
</dbReference>
<name>Q30VJ8_OLEA2</name>
<dbReference type="EC" id="2.7.1.26" evidence="15"/>
<dbReference type="Pfam" id="PF06574">
    <property type="entry name" value="FAD_syn"/>
    <property type="match status" value="1"/>
</dbReference>
<dbReference type="NCBIfam" id="NF004160">
    <property type="entry name" value="PRK05627.1-3"/>
    <property type="match status" value="1"/>
</dbReference>
<evidence type="ECO:0000256" key="2">
    <source>
        <dbReference type="ARBA" id="ARBA00004726"/>
    </source>
</evidence>
<dbReference type="InterPro" id="IPR014729">
    <property type="entry name" value="Rossmann-like_a/b/a_fold"/>
</dbReference>
<dbReference type="GO" id="GO:0003919">
    <property type="term" value="F:FMN adenylyltransferase activity"/>
    <property type="evidence" value="ECO:0007669"/>
    <property type="project" value="UniProtKB-UniRule"/>
</dbReference>
<dbReference type="GO" id="GO:0005524">
    <property type="term" value="F:ATP binding"/>
    <property type="evidence" value="ECO:0007669"/>
    <property type="project" value="UniProtKB-UniRule"/>
</dbReference>
<evidence type="ECO:0000256" key="14">
    <source>
        <dbReference type="ARBA" id="ARBA00049494"/>
    </source>
</evidence>
<keyword evidence="8 15" id="KW-0547">Nucleotide-binding</keyword>
<reference evidence="17 18" key="1">
    <citation type="journal article" date="2011" name="J. Bacteriol.">
        <title>Complete genome sequence and updated annotation of Desulfovibrio alaskensis G20.</title>
        <authorList>
            <person name="Hauser L.J."/>
            <person name="Land M.L."/>
            <person name="Brown S.D."/>
            <person name="Larimer F."/>
            <person name="Keller K.L."/>
            <person name="Rapp-Giles B.J."/>
            <person name="Price M.N."/>
            <person name="Lin M."/>
            <person name="Bruce D.C."/>
            <person name="Detter J.C."/>
            <person name="Tapia R."/>
            <person name="Han C.S."/>
            <person name="Goodwin L.A."/>
            <person name="Cheng J.F."/>
            <person name="Pitluck S."/>
            <person name="Copeland A."/>
            <person name="Lucas S."/>
            <person name="Nolan M."/>
            <person name="Lapidus A.L."/>
            <person name="Palumbo A.V."/>
            <person name="Wall J.D."/>
        </authorList>
    </citation>
    <scope>NUCLEOTIDE SEQUENCE [LARGE SCALE GENOMIC DNA]</scope>
    <source>
        <strain evidence="18">ATCC BAA 1058 / DSM 17464 / G20</strain>
    </source>
</reference>